<accession>A0ABY2YXE4</accession>
<dbReference type="Proteomes" id="UP000767392">
    <property type="component" value="Unassembled WGS sequence"/>
</dbReference>
<organism evidence="4 5">
    <name type="scientific">Apilactobacillus timberlakei</name>
    <dbReference type="NCBI Taxonomy" id="2008380"/>
    <lineage>
        <taxon>Bacteria</taxon>
        <taxon>Bacillati</taxon>
        <taxon>Bacillota</taxon>
        <taxon>Bacilli</taxon>
        <taxon>Lactobacillales</taxon>
        <taxon>Lactobacillaceae</taxon>
        <taxon>Apilactobacillus</taxon>
    </lineage>
</organism>
<name>A0ABY2YXE4_9LACO</name>
<dbReference type="SUPFAM" id="SSF53756">
    <property type="entry name" value="UDP-Glycosyltransferase/glycogen phosphorylase"/>
    <property type="match status" value="1"/>
</dbReference>
<dbReference type="PANTHER" id="PTHR12526">
    <property type="entry name" value="GLYCOSYLTRANSFERASE"/>
    <property type="match status" value="1"/>
</dbReference>
<feature type="domain" description="Glycosyl transferase family 1" evidence="3">
    <location>
        <begin position="334"/>
        <end position="495"/>
    </location>
</feature>
<dbReference type="EMBL" id="QUAM01000003">
    <property type="protein sequence ID" value="TPR14365.1"/>
    <property type="molecule type" value="Genomic_DNA"/>
</dbReference>
<dbReference type="PANTHER" id="PTHR12526:SF629">
    <property type="entry name" value="TEICHURONIC ACID BIOSYNTHESIS GLYCOSYLTRANSFERASE TUAH-RELATED"/>
    <property type="match status" value="1"/>
</dbReference>
<dbReference type="InterPro" id="IPR001296">
    <property type="entry name" value="Glyco_trans_1"/>
</dbReference>
<evidence type="ECO:0000313" key="4">
    <source>
        <dbReference type="EMBL" id="TPR14365.1"/>
    </source>
</evidence>
<evidence type="ECO:0000256" key="2">
    <source>
        <dbReference type="ARBA" id="ARBA00022679"/>
    </source>
</evidence>
<dbReference type="Pfam" id="PF00534">
    <property type="entry name" value="Glycos_transf_1"/>
    <property type="match status" value="1"/>
</dbReference>
<reference evidence="4 5" key="1">
    <citation type="submission" date="2018-08" db="EMBL/GenBank/DDBJ databases">
        <title>Comparative genomics of wild bee and flower associated Lactobacillus reveals potential adaptation to the bee host.</title>
        <authorList>
            <person name="Vuong H.Q."/>
            <person name="Mcfrederick Q.S."/>
        </authorList>
    </citation>
    <scope>NUCLEOTIDE SEQUENCE [LARGE SCALE GENOMIC DNA]</scope>
    <source>
        <strain evidence="4 5">HV_04</strain>
    </source>
</reference>
<sequence length="540" mass="63045">MNFFINSSYNEQNSGIEHAQIKRSLLFRKNKTPFKLLFLAWNPLLHHYLNQKNIKDIEILNVFDYFQNTEQVVSKKIYYSDIDFGVSNLKYNEEKDKNRYIVFQDNNIVGRINYFPKKISNDKQVKSVEYFDGFGNLYRVDFYDLRGFVSLVQWYTPDNKIGTEVWYSIDGRPVVETYHRKNALGELKKSGWKTISPNGTVKIFDTLSDVFLQFFNEINDKYFDKSEPNIFIMDRSDDVEEQLQLLNQPAFTALHLHNSHAGDAQKPDTSILNNNYEYSLNDINRYDAVISATHKQTDDVIKRFHPLAKTFTIPVGVIPDNHFNKKEIPMNERKFGQILVTARIAPEKQLDQLIRAIGIAKKIIPELSLDMYGYIDHSNNDIAMKKINKAIDEYNLKDCVHIHSYVQNVAKVQKEAQVYGLTSVMEGFNLALMEAMSQGDIGLTYDVNYGPNELVKDQINGYVVDYGDYKTMAQRLITIFSNKDLMDKLSKNAYHYSKRYSEDSVWQDWKVFLDFAKEDWINHKMKTYKPDITNGIQKLD</sequence>
<keyword evidence="1" id="KW-0328">Glycosyltransferase</keyword>
<evidence type="ECO:0000256" key="1">
    <source>
        <dbReference type="ARBA" id="ARBA00022676"/>
    </source>
</evidence>
<keyword evidence="2" id="KW-0808">Transferase</keyword>
<dbReference type="RefSeq" id="WP_105988088.1">
    <property type="nucleotide sequence ID" value="NZ_POST01000003.1"/>
</dbReference>
<gene>
    <name evidence="4" type="ORF">DY048_05305</name>
</gene>
<comment type="caution">
    <text evidence="4">The sequence shown here is derived from an EMBL/GenBank/DDBJ whole genome shotgun (WGS) entry which is preliminary data.</text>
</comment>
<dbReference type="Gene3D" id="3.40.50.2000">
    <property type="entry name" value="Glycogen Phosphorylase B"/>
    <property type="match status" value="3"/>
</dbReference>
<evidence type="ECO:0000259" key="3">
    <source>
        <dbReference type="Pfam" id="PF00534"/>
    </source>
</evidence>
<evidence type="ECO:0000313" key="5">
    <source>
        <dbReference type="Proteomes" id="UP000767392"/>
    </source>
</evidence>
<protein>
    <submittedName>
        <fullName evidence="4">Glycosyltransferase</fullName>
    </submittedName>
</protein>
<proteinExistence type="predicted"/>
<keyword evidence="5" id="KW-1185">Reference proteome</keyword>